<dbReference type="Proteomes" id="UP001220964">
    <property type="component" value="Unassembled WGS sequence"/>
</dbReference>
<proteinExistence type="predicted"/>
<dbReference type="RefSeq" id="WP_275568790.1">
    <property type="nucleotide sequence ID" value="NZ_JARGYC010000057.1"/>
</dbReference>
<organism evidence="1 2">
    <name type="scientific">Psychromarinibacter sediminicola</name>
    <dbReference type="NCBI Taxonomy" id="3033385"/>
    <lineage>
        <taxon>Bacteria</taxon>
        <taxon>Pseudomonadati</taxon>
        <taxon>Pseudomonadota</taxon>
        <taxon>Alphaproteobacteria</taxon>
        <taxon>Rhodobacterales</taxon>
        <taxon>Paracoccaceae</taxon>
        <taxon>Psychromarinibacter</taxon>
    </lineage>
</organism>
<reference evidence="1" key="1">
    <citation type="submission" date="2023-03" db="EMBL/GenBank/DDBJ databases">
        <title>Multiphase analysis and comparison of six strains from genera Psychromarinibacter, Lutimaribacter, and Maritimibacter, including a novel species: Psychromarinibacter sediminicola sp. nov.</title>
        <authorList>
            <person name="Wang Y.-H."/>
            <person name="Ye M.-Q."/>
            <person name="Du Z.-J."/>
        </authorList>
    </citation>
    <scope>NUCLEOTIDE SEQUENCE</scope>
    <source>
        <strain evidence="1">C21-152</strain>
    </source>
</reference>
<sequence length="323" mass="36345">MLPHEIDHIRQDLPDEMAFPYYADRESPWLLARRMRAPEKVAVLRQGPLARYLDRPLVKPVVAECGGVLDPGDVWAAGQADVAARRDLSRPALAGAIAAFDVPWFDFGLSFAAWGTGHQPQSAQMSRSGGNLVIQLGFPSDHAWLMAQYGQGKRRKTFEYVEHPIRRSGRPTLAWARVDVDCAAGVALIEEVQNDWLRFAAETALYLRRTAQRGAEVRRICGYSDALRQRYGRIWPRAMLLAVLAVLVEELGIAEIWMHQPEAGAVYKHIRGRTPPVSLYSALPKSFGFEPVAEAPPFLARYKRKTIGKLRRRGLPVFWRLAL</sequence>
<dbReference type="AlphaFoldDB" id="A0AAE3TB48"/>
<accession>A0AAE3TB48</accession>
<evidence type="ECO:0000313" key="2">
    <source>
        <dbReference type="Proteomes" id="UP001220964"/>
    </source>
</evidence>
<comment type="caution">
    <text evidence="1">The sequence shown here is derived from an EMBL/GenBank/DDBJ whole genome shotgun (WGS) entry which is preliminary data.</text>
</comment>
<protein>
    <submittedName>
        <fullName evidence="1">Uncharacterized protein</fullName>
    </submittedName>
</protein>
<dbReference type="EMBL" id="JARGYC010000057">
    <property type="protein sequence ID" value="MDF0602664.1"/>
    <property type="molecule type" value="Genomic_DNA"/>
</dbReference>
<evidence type="ECO:0000313" key="1">
    <source>
        <dbReference type="EMBL" id="MDF0602664.1"/>
    </source>
</evidence>
<gene>
    <name evidence="1" type="ORF">P1J78_18145</name>
</gene>
<keyword evidence="2" id="KW-1185">Reference proteome</keyword>
<name>A0AAE3TB48_9RHOB</name>